<accession>A0A9D1VL48</accession>
<keyword evidence="1" id="KW-0812">Transmembrane</keyword>
<sequence length="120" mass="13246">MTNLNLLMILLSFALLLLCMLAPLRKSAAVQKCPSLKMLFKPHGIYGVLLLIVSFLHGILSGNKPAMMTGKAAWLCLLILLALSMLRKGMGTAVWLRLHRIFSVLLCLLIVVHVVHAVFL</sequence>
<keyword evidence="1" id="KW-0472">Membrane</keyword>
<protein>
    <submittedName>
        <fullName evidence="2">Uncharacterized protein</fullName>
    </submittedName>
</protein>
<dbReference type="Proteomes" id="UP000824230">
    <property type="component" value="Unassembled WGS sequence"/>
</dbReference>
<dbReference type="AlphaFoldDB" id="A0A9D1VL48"/>
<feature type="transmembrane region" description="Helical" evidence="1">
    <location>
        <begin position="98"/>
        <end position="119"/>
    </location>
</feature>
<feature type="transmembrane region" description="Helical" evidence="1">
    <location>
        <begin position="6"/>
        <end position="24"/>
    </location>
</feature>
<evidence type="ECO:0000313" key="2">
    <source>
        <dbReference type="EMBL" id="HIX37365.1"/>
    </source>
</evidence>
<reference evidence="2" key="1">
    <citation type="journal article" date="2021" name="PeerJ">
        <title>Extensive microbial diversity within the chicken gut microbiome revealed by metagenomics and culture.</title>
        <authorList>
            <person name="Gilroy R."/>
            <person name="Ravi A."/>
            <person name="Getino M."/>
            <person name="Pursley I."/>
            <person name="Horton D.L."/>
            <person name="Alikhan N.F."/>
            <person name="Baker D."/>
            <person name="Gharbi K."/>
            <person name="Hall N."/>
            <person name="Watson M."/>
            <person name="Adriaenssens E.M."/>
            <person name="Foster-Nyarko E."/>
            <person name="Jarju S."/>
            <person name="Secka A."/>
            <person name="Antonio M."/>
            <person name="Oren A."/>
            <person name="Chaudhuri R.R."/>
            <person name="La Ragione R."/>
            <person name="Hildebrand F."/>
            <person name="Pallen M.J."/>
        </authorList>
    </citation>
    <scope>NUCLEOTIDE SEQUENCE</scope>
    <source>
        <strain evidence="2">ChiHjej12B11-1927</strain>
    </source>
</reference>
<organism evidence="2 3">
    <name type="scientific">Candidatus Blautia pullistercoris</name>
    <dbReference type="NCBI Taxonomy" id="2838499"/>
    <lineage>
        <taxon>Bacteria</taxon>
        <taxon>Bacillati</taxon>
        <taxon>Bacillota</taxon>
        <taxon>Clostridia</taxon>
        <taxon>Lachnospirales</taxon>
        <taxon>Lachnospiraceae</taxon>
        <taxon>Blautia</taxon>
    </lineage>
</organism>
<feature type="transmembrane region" description="Helical" evidence="1">
    <location>
        <begin position="66"/>
        <end position="86"/>
    </location>
</feature>
<feature type="transmembrane region" description="Helical" evidence="1">
    <location>
        <begin position="44"/>
        <end position="60"/>
    </location>
</feature>
<keyword evidence="1" id="KW-1133">Transmembrane helix</keyword>
<evidence type="ECO:0000256" key="1">
    <source>
        <dbReference type="SAM" id="Phobius"/>
    </source>
</evidence>
<name>A0A9D1VL48_9FIRM</name>
<evidence type="ECO:0000313" key="3">
    <source>
        <dbReference type="Proteomes" id="UP000824230"/>
    </source>
</evidence>
<proteinExistence type="predicted"/>
<reference evidence="2" key="2">
    <citation type="submission" date="2021-04" db="EMBL/GenBank/DDBJ databases">
        <authorList>
            <person name="Gilroy R."/>
        </authorList>
    </citation>
    <scope>NUCLEOTIDE SEQUENCE</scope>
    <source>
        <strain evidence="2">ChiHjej12B11-1927</strain>
    </source>
</reference>
<gene>
    <name evidence="2" type="ORF">H9738_05780</name>
</gene>
<dbReference type="EMBL" id="DXFG01000110">
    <property type="protein sequence ID" value="HIX37365.1"/>
    <property type="molecule type" value="Genomic_DNA"/>
</dbReference>
<comment type="caution">
    <text evidence="2">The sequence shown here is derived from an EMBL/GenBank/DDBJ whole genome shotgun (WGS) entry which is preliminary data.</text>
</comment>